<sequence>MHISEPLNFAWLFTPSFDSTYTDISFDDSHWELVDLPHANRYQRSHYFDEKDFCFVSCYRKHLKLDCPVGMHALLRFEGVASRSEVYGNGILLCTHEGGYTPFEVELPLKKELVLTVVVDSRENPKIPPFGGSIDYLTFGGLYRTVTLHYFHQQRITACQVVCENPSLIFFRAEVKESDGLPFLATLYDGESEVGSCEGLVLDGVITEQMRDLNLQSWSTENAKLYTFCLSLDGFDTFSCKIGSRTARFEKDGFYLNGKKKKLIGLDRHQSYPYVGYAMPPSMQRDDALQLKQLGVDIVRTSHYPQDPSFLDACDELGLLVLEEIPGWQHISSDQHWRKLCVANVRDMIVRDYNHPSIVLWGVRINESPDDDALYEQTNAMAHKTDATRQTGGIRNFAKSHLLEDVYTYNDFSHSGKNAGLAKKKDICLVDAPYLVTEFNGHMFPTKRYDNPIMRSEHALRHYRVLDSLYATEGVSGAIGWCMNDYTTHSNFGSGDQVCYHGVCDQFRLPKLAAYAYQAQQDEKKIMVVSSTMDIGDFPFSSIKSVLVCTNCDSVNLYYNTELVGSFLPDRKQFSHLPHPPVVIEDLIGKRFEAENSFSPKDRQYLKNLLIKVGKQAAQFTLGDKLKMFYFMKKYKISYDAAVNLYSRYVGNWGSAASVWKFEGVCGGKVVCTEVFGGENKPELHLEVSKTTLQLGPCYDVAQISVEIRKKDMMLPLCYAHEAFTVSVQGPISLLSPSLSQTEGGTSAIYVRTTGTSGKATVTVHSNLGDKMVAFTVG</sequence>
<organism evidence="2 3">
    <name type="scientific">Sphaerochaeta pleomorpha (strain ATCC BAA-1885 / DSM 22778 / Grapes)</name>
    <dbReference type="NCBI Taxonomy" id="158190"/>
    <lineage>
        <taxon>Bacteria</taxon>
        <taxon>Pseudomonadati</taxon>
        <taxon>Spirochaetota</taxon>
        <taxon>Spirochaetia</taxon>
        <taxon>Spirochaetales</taxon>
        <taxon>Sphaerochaetaceae</taxon>
        <taxon>Sphaerochaeta</taxon>
    </lineage>
</organism>
<accession>G8QR63</accession>
<dbReference type="eggNOG" id="COG3250">
    <property type="taxonomic scope" value="Bacteria"/>
</dbReference>
<dbReference type="GO" id="GO:0004553">
    <property type="term" value="F:hydrolase activity, hydrolyzing O-glycosyl compounds"/>
    <property type="evidence" value="ECO:0007669"/>
    <property type="project" value="InterPro"/>
</dbReference>
<evidence type="ECO:0000313" key="2">
    <source>
        <dbReference type="EMBL" id="AEV30998.1"/>
    </source>
</evidence>
<dbReference type="Gene3D" id="2.60.120.260">
    <property type="entry name" value="Galactose-binding domain-like"/>
    <property type="match status" value="1"/>
</dbReference>
<dbReference type="InterPro" id="IPR006103">
    <property type="entry name" value="Glyco_hydro_2_cat"/>
</dbReference>
<dbReference type="PRINTS" id="PR00132">
    <property type="entry name" value="GLHYDRLASE2"/>
</dbReference>
<reference evidence="2 3" key="1">
    <citation type="submission" date="2011-11" db="EMBL/GenBank/DDBJ databases">
        <title>Complete sequence of Spirochaeta sp. grapes.</title>
        <authorList>
            <consortium name="US DOE Joint Genome Institute"/>
            <person name="Lucas S."/>
            <person name="Han J."/>
            <person name="Lapidus A."/>
            <person name="Cheng J.-F."/>
            <person name="Goodwin L."/>
            <person name="Pitluck S."/>
            <person name="Peters L."/>
            <person name="Ovchinnikova G."/>
            <person name="Munk A.C."/>
            <person name="Detter J.C."/>
            <person name="Han C."/>
            <person name="Tapia R."/>
            <person name="Land M."/>
            <person name="Hauser L."/>
            <person name="Kyrpides N."/>
            <person name="Ivanova N."/>
            <person name="Pagani I."/>
            <person name="Ritalahtilisa K."/>
            <person name="Loeffler F."/>
            <person name="Woyke T."/>
        </authorList>
    </citation>
    <scope>NUCLEOTIDE SEQUENCE [LARGE SCALE GENOMIC DNA]</scope>
    <source>
        <strain evidence="3">ATCC BAA-1885 / DSM 22778 / Grapes</strain>
    </source>
</reference>
<proteinExistence type="predicted"/>
<gene>
    <name evidence="2" type="ordered locus">SpiGrapes_3254</name>
</gene>
<dbReference type="SUPFAM" id="SSF49785">
    <property type="entry name" value="Galactose-binding domain-like"/>
    <property type="match status" value="1"/>
</dbReference>
<dbReference type="Gene3D" id="3.20.20.80">
    <property type="entry name" value="Glycosidases"/>
    <property type="match status" value="1"/>
</dbReference>
<evidence type="ECO:0000313" key="3">
    <source>
        <dbReference type="Proteomes" id="UP000005632"/>
    </source>
</evidence>
<dbReference type="InterPro" id="IPR051913">
    <property type="entry name" value="GH2_Domain-Containing"/>
</dbReference>
<dbReference type="STRING" id="158190.SpiGrapes_3254"/>
<dbReference type="SUPFAM" id="SSF51445">
    <property type="entry name" value="(Trans)glycosidases"/>
    <property type="match status" value="1"/>
</dbReference>
<dbReference type="PANTHER" id="PTHR42732">
    <property type="entry name" value="BETA-GALACTOSIDASE"/>
    <property type="match status" value="1"/>
</dbReference>
<dbReference type="EMBL" id="CP003155">
    <property type="protein sequence ID" value="AEV30998.1"/>
    <property type="molecule type" value="Genomic_DNA"/>
</dbReference>
<dbReference type="InterPro" id="IPR008979">
    <property type="entry name" value="Galactose-bd-like_sf"/>
</dbReference>
<dbReference type="Proteomes" id="UP000005632">
    <property type="component" value="Chromosome"/>
</dbReference>
<dbReference type="RefSeq" id="WP_014271837.1">
    <property type="nucleotide sequence ID" value="NC_016633.1"/>
</dbReference>
<dbReference type="InterPro" id="IPR006101">
    <property type="entry name" value="Glyco_hydro_2"/>
</dbReference>
<keyword evidence="3" id="KW-1185">Reference proteome</keyword>
<name>G8QR63_SPHPG</name>
<feature type="domain" description="Glycoside hydrolase family 2 catalytic" evidence="1">
    <location>
        <begin position="250"/>
        <end position="522"/>
    </location>
</feature>
<dbReference type="PANTHER" id="PTHR42732:SF1">
    <property type="entry name" value="BETA-MANNOSIDASE"/>
    <property type="match status" value="1"/>
</dbReference>
<dbReference type="HOGENOM" id="CLU_006501_5_1_12"/>
<evidence type="ECO:0000259" key="1">
    <source>
        <dbReference type="Pfam" id="PF02836"/>
    </source>
</evidence>
<dbReference type="AlphaFoldDB" id="G8QR63"/>
<dbReference type="Pfam" id="PF02836">
    <property type="entry name" value="Glyco_hydro_2_C"/>
    <property type="match status" value="1"/>
</dbReference>
<protein>
    <submittedName>
        <fullName evidence="2">Beta-galactosidase/beta-glucuronidase</fullName>
    </submittedName>
</protein>
<dbReference type="InterPro" id="IPR017853">
    <property type="entry name" value="GH"/>
</dbReference>
<dbReference type="GO" id="GO:0005975">
    <property type="term" value="P:carbohydrate metabolic process"/>
    <property type="evidence" value="ECO:0007669"/>
    <property type="project" value="InterPro"/>
</dbReference>
<dbReference type="KEGG" id="sgp:SpiGrapes_3254"/>
<dbReference type="OrthoDB" id="9801077at2"/>